<dbReference type="AlphaFoldDB" id="A0A1Y1JQG5"/>
<dbReference type="GO" id="GO:0005794">
    <property type="term" value="C:Golgi apparatus"/>
    <property type="evidence" value="ECO:0007669"/>
    <property type="project" value="TreeGrafter"/>
</dbReference>
<evidence type="ECO:0000256" key="9">
    <source>
        <dbReference type="SAM" id="Phobius"/>
    </source>
</evidence>
<proteinExistence type="predicted"/>
<dbReference type="GO" id="GO:0006906">
    <property type="term" value="P:vesicle fusion"/>
    <property type="evidence" value="ECO:0007669"/>
    <property type="project" value="TreeGrafter"/>
</dbReference>
<evidence type="ECO:0000313" key="11">
    <source>
        <dbReference type="Proteomes" id="UP000195521"/>
    </source>
</evidence>
<evidence type="ECO:0000256" key="2">
    <source>
        <dbReference type="ARBA" id="ARBA00022448"/>
    </source>
</evidence>
<evidence type="ECO:0000256" key="4">
    <source>
        <dbReference type="ARBA" id="ARBA00022927"/>
    </source>
</evidence>
<dbReference type="RefSeq" id="XP_028546324.1">
    <property type="nucleotide sequence ID" value="XM_028690523.1"/>
</dbReference>
<feature type="compositionally biased region" description="Polar residues" evidence="8">
    <location>
        <begin position="309"/>
        <end position="320"/>
    </location>
</feature>
<dbReference type="EMBL" id="BDQF01000015">
    <property type="protein sequence ID" value="GAW83735.1"/>
    <property type="molecule type" value="Genomic_DNA"/>
</dbReference>
<keyword evidence="6 9" id="KW-0472">Membrane</keyword>
<dbReference type="GO" id="GO:0015031">
    <property type="term" value="P:protein transport"/>
    <property type="evidence" value="ECO:0007669"/>
    <property type="project" value="UniProtKB-KW"/>
</dbReference>
<evidence type="ECO:0000256" key="6">
    <source>
        <dbReference type="ARBA" id="ARBA00023136"/>
    </source>
</evidence>
<keyword evidence="4" id="KW-0653">Protein transport</keyword>
<keyword evidence="7" id="KW-0175">Coiled coil</keyword>
<dbReference type="Proteomes" id="UP000195521">
    <property type="component" value="Unassembled WGS sequence"/>
</dbReference>
<dbReference type="GO" id="GO:0012507">
    <property type="term" value="C:ER to Golgi transport vesicle membrane"/>
    <property type="evidence" value="ECO:0007669"/>
    <property type="project" value="TreeGrafter"/>
</dbReference>
<dbReference type="GO" id="GO:0005789">
    <property type="term" value="C:endoplasmic reticulum membrane"/>
    <property type="evidence" value="ECO:0007669"/>
    <property type="project" value="TreeGrafter"/>
</dbReference>
<sequence>MADALYNDYKNNCFEYIKTVSYTEKIIKDNNSDKYKLLNIYEKAIKSAENMFNRMQLEVETNSLIEKKENELNEIHKEITDYKTKLKTIKENFLIKEREKNEMMNNYDDRILLLSDVDLLEQGDIYINQSKILMTNSEYISNDVLKNLNKQRESIKKSLSNMSFITTKLDQAKTIVNILKNKELFNKYRLYIIFIFMFLTFLFVTGMKYKKYQNSLNTNHKKQESNTFQDFLKNEQEVNISTHNTTPILPDSPSEYAAVPINGMHNKLDTDQANMIIYDFIEKKDSKEGNGLEGIVTNDTAFTTETTTDRSASISVNGNSRDSEFSSKEIKERNNPPAGYANVHAGDNNKKSDLIKNPNKRGGKSQMESKNSNIVGSPIKKGK</sequence>
<keyword evidence="5 9" id="KW-1133">Transmembrane helix</keyword>
<gene>
    <name evidence="10" type="ORF">PGO_145330</name>
</gene>
<feature type="region of interest" description="Disordered" evidence="8">
    <location>
        <begin position="306"/>
        <end position="383"/>
    </location>
</feature>
<evidence type="ECO:0000256" key="3">
    <source>
        <dbReference type="ARBA" id="ARBA00022692"/>
    </source>
</evidence>
<keyword evidence="3 9" id="KW-0812">Transmembrane</keyword>
<dbReference type="GO" id="GO:0031902">
    <property type="term" value="C:late endosome membrane"/>
    <property type="evidence" value="ECO:0007669"/>
    <property type="project" value="TreeGrafter"/>
</dbReference>
<evidence type="ECO:0000313" key="10">
    <source>
        <dbReference type="EMBL" id="GAW83735.1"/>
    </source>
</evidence>
<feature type="coiled-coil region" evidence="7">
    <location>
        <begin position="38"/>
        <end position="92"/>
    </location>
</feature>
<evidence type="ECO:0000256" key="7">
    <source>
        <dbReference type="SAM" id="Coils"/>
    </source>
</evidence>
<accession>A0A1Y1JQG5</accession>
<dbReference type="PANTHER" id="PTHR21230:SF1">
    <property type="entry name" value="GOLGI SNAP RECEPTOR COMPLEX MEMBER 2"/>
    <property type="match status" value="1"/>
</dbReference>
<evidence type="ECO:0000256" key="8">
    <source>
        <dbReference type="SAM" id="MobiDB-lite"/>
    </source>
</evidence>
<evidence type="ECO:0000256" key="1">
    <source>
        <dbReference type="ARBA" id="ARBA00004211"/>
    </source>
</evidence>
<dbReference type="GO" id="GO:0031201">
    <property type="term" value="C:SNARE complex"/>
    <property type="evidence" value="ECO:0007669"/>
    <property type="project" value="TreeGrafter"/>
</dbReference>
<dbReference type="Gene3D" id="1.20.5.110">
    <property type="match status" value="1"/>
</dbReference>
<dbReference type="GO" id="GO:0005484">
    <property type="term" value="F:SNAP receptor activity"/>
    <property type="evidence" value="ECO:0007669"/>
    <property type="project" value="TreeGrafter"/>
</dbReference>
<evidence type="ECO:0000256" key="5">
    <source>
        <dbReference type="ARBA" id="ARBA00022989"/>
    </source>
</evidence>
<dbReference type="PANTHER" id="PTHR21230">
    <property type="entry name" value="VESICLE TRANSPORT V-SNARE PROTEIN VTI1-RELATED"/>
    <property type="match status" value="1"/>
</dbReference>
<dbReference type="OrthoDB" id="385338at2759"/>
<reference evidence="11" key="1">
    <citation type="submission" date="2017-04" db="EMBL/GenBank/DDBJ databases">
        <title>Plasmodium gonderi genome.</title>
        <authorList>
            <person name="Arisue N."/>
            <person name="Honma H."/>
            <person name="Kawai S."/>
            <person name="Tougan T."/>
            <person name="Tanabe K."/>
            <person name="Horii T."/>
        </authorList>
    </citation>
    <scope>NUCLEOTIDE SEQUENCE [LARGE SCALE GENOMIC DNA]</scope>
    <source>
        <strain evidence="11">ATCC 30045</strain>
    </source>
</reference>
<keyword evidence="2" id="KW-0813">Transport</keyword>
<feature type="transmembrane region" description="Helical" evidence="9">
    <location>
        <begin position="188"/>
        <end position="207"/>
    </location>
</feature>
<dbReference type="GeneID" id="39750481"/>
<keyword evidence="11" id="KW-1185">Reference proteome</keyword>
<comment type="caution">
    <text evidence="10">The sequence shown here is derived from an EMBL/GenBank/DDBJ whole genome shotgun (WGS) entry which is preliminary data.</text>
</comment>
<feature type="compositionally biased region" description="Polar residues" evidence="8">
    <location>
        <begin position="366"/>
        <end position="375"/>
    </location>
</feature>
<name>A0A1Y1JQG5_PLAGO</name>
<protein>
    <submittedName>
        <fullName evidence="10">Vesicle transport v-SNARE protein VTI1</fullName>
    </submittedName>
</protein>
<organism evidence="10 11">
    <name type="scientific">Plasmodium gonderi</name>
    <dbReference type="NCBI Taxonomy" id="77519"/>
    <lineage>
        <taxon>Eukaryota</taxon>
        <taxon>Sar</taxon>
        <taxon>Alveolata</taxon>
        <taxon>Apicomplexa</taxon>
        <taxon>Aconoidasida</taxon>
        <taxon>Haemosporida</taxon>
        <taxon>Plasmodiidae</taxon>
        <taxon>Plasmodium</taxon>
        <taxon>Plasmodium (Plasmodium)</taxon>
    </lineage>
</organism>
<feature type="compositionally biased region" description="Basic and acidic residues" evidence="8">
    <location>
        <begin position="321"/>
        <end position="334"/>
    </location>
</feature>
<dbReference type="GO" id="GO:0000149">
    <property type="term" value="F:SNARE binding"/>
    <property type="evidence" value="ECO:0007669"/>
    <property type="project" value="TreeGrafter"/>
</dbReference>
<comment type="subcellular location">
    <subcellularLocation>
        <location evidence="1">Membrane</location>
        <topology evidence="1">Single-pass type IV membrane protein</topology>
    </subcellularLocation>
</comment>